<dbReference type="InterPro" id="IPR021864">
    <property type="entry name" value="DUF3475"/>
</dbReference>
<dbReference type="PANTHER" id="PTHR31371:SF4">
    <property type="entry name" value="DUF668 DOMAIN-CONTAINING PROTEIN"/>
    <property type="match status" value="1"/>
</dbReference>
<reference evidence="3 4" key="1">
    <citation type="journal article" date="2018" name="Proc. Natl. Acad. Sci. U.S.A.">
        <title>Draft genome sequence of Camellia sinensis var. sinensis provides insights into the evolution of the tea genome and tea quality.</title>
        <authorList>
            <person name="Wei C."/>
            <person name="Yang H."/>
            <person name="Wang S."/>
            <person name="Zhao J."/>
            <person name="Liu C."/>
            <person name="Gao L."/>
            <person name="Xia E."/>
            <person name="Lu Y."/>
            <person name="Tai Y."/>
            <person name="She G."/>
            <person name="Sun J."/>
            <person name="Cao H."/>
            <person name="Tong W."/>
            <person name="Gao Q."/>
            <person name="Li Y."/>
            <person name="Deng W."/>
            <person name="Jiang X."/>
            <person name="Wang W."/>
            <person name="Chen Q."/>
            <person name="Zhang S."/>
            <person name="Li H."/>
            <person name="Wu J."/>
            <person name="Wang P."/>
            <person name="Li P."/>
            <person name="Shi C."/>
            <person name="Zheng F."/>
            <person name="Jian J."/>
            <person name="Huang B."/>
            <person name="Shan D."/>
            <person name="Shi M."/>
            <person name="Fang C."/>
            <person name="Yue Y."/>
            <person name="Li F."/>
            <person name="Li D."/>
            <person name="Wei S."/>
            <person name="Han B."/>
            <person name="Jiang C."/>
            <person name="Yin Y."/>
            <person name="Xia T."/>
            <person name="Zhang Z."/>
            <person name="Bennetzen J.L."/>
            <person name="Zhao S."/>
            <person name="Wan X."/>
        </authorList>
    </citation>
    <scope>NUCLEOTIDE SEQUENCE [LARGE SCALE GENOMIC DNA]</scope>
    <source>
        <strain evidence="4">cv. Shuchazao</strain>
        <tissue evidence="3">Leaf</tissue>
    </source>
</reference>
<dbReference type="Pfam" id="PF05003">
    <property type="entry name" value="DUF668"/>
    <property type="match status" value="1"/>
</dbReference>
<sequence length="569" mass="64407">MESWFSNLWRTSRKSTVSEPEKAVIGILAFEVASLMSKVVNLWQCVSERQIVRLREEIMNSLGIRKLVADDGDYLMDLALAEIIENFGCLAKSVARLGKRCADPTYHRLEHVFDDPIDIDRNWFGWEYRSKKMERKVKKMERFAAVTAQLHQELEVLAELEQSLRRMQGSVDLGQVKLLEFQQKVMWQRQEVKNLREMSPWIRTYDYTVRLLLRSLFTIVERIKHVFGINQLASVEKNSNSEHMNADCLVRSHSLSARMYTSVHPSENSLSWFHSGPLGRSVSNLGMSADKIRSKKKQYQAHHQSATLRGKPPVSKTKGLAHVGPFKGCMNGGSESPVLHSCMLTSSGSLMSTDAFSNVIDQTKDSKMVPLSCSNLIHTKVPLFISKRELLNAPPSTLGGAALALHYANVIILIEKLASYPHLISLDARDDLYNMLPTSVKTSLRAKLKLFAKTLASSIYDAALAAEWSLALTKILEWLAPLAHNMIRWHSERNVEKQCMVPVTNILLVQTLHFANQVKTEAAIIELLMGLNYISRFGREIDGKAFMESAGRRACDGYLLQRDNIIYNV</sequence>
<accession>A0A4V3WIV4</accession>
<dbReference type="EMBL" id="SDRB02013589">
    <property type="protein sequence ID" value="THF94576.1"/>
    <property type="molecule type" value="Genomic_DNA"/>
</dbReference>
<evidence type="ECO:0000259" key="2">
    <source>
        <dbReference type="Pfam" id="PF11961"/>
    </source>
</evidence>
<evidence type="ECO:0000259" key="1">
    <source>
        <dbReference type="Pfam" id="PF05003"/>
    </source>
</evidence>
<evidence type="ECO:0000313" key="4">
    <source>
        <dbReference type="Proteomes" id="UP000306102"/>
    </source>
</evidence>
<protein>
    <recommendedName>
        <fullName evidence="5">DUF668 domain-containing protein</fullName>
    </recommendedName>
</protein>
<dbReference type="AlphaFoldDB" id="A0A4V3WIV4"/>
<keyword evidence="4" id="KW-1185">Reference proteome</keyword>
<proteinExistence type="predicted"/>
<dbReference type="PANTHER" id="PTHR31371">
    <property type="entry name" value="BNAC09G50660D PROTEIN"/>
    <property type="match status" value="1"/>
</dbReference>
<organism evidence="3 4">
    <name type="scientific">Camellia sinensis var. sinensis</name>
    <name type="common">China tea</name>
    <dbReference type="NCBI Taxonomy" id="542762"/>
    <lineage>
        <taxon>Eukaryota</taxon>
        <taxon>Viridiplantae</taxon>
        <taxon>Streptophyta</taxon>
        <taxon>Embryophyta</taxon>
        <taxon>Tracheophyta</taxon>
        <taxon>Spermatophyta</taxon>
        <taxon>Magnoliopsida</taxon>
        <taxon>eudicotyledons</taxon>
        <taxon>Gunneridae</taxon>
        <taxon>Pentapetalae</taxon>
        <taxon>asterids</taxon>
        <taxon>Ericales</taxon>
        <taxon>Theaceae</taxon>
        <taxon>Camellia</taxon>
    </lineage>
</organism>
<evidence type="ECO:0000313" key="3">
    <source>
        <dbReference type="EMBL" id="THF94576.1"/>
    </source>
</evidence>
<dbReference type="InterPro" id="IPR007700">
    <property type="entry name" value="DUF668"/>
</dbReference>
<gene>
    <name evidence="3" type="ORF">TEA_013239</name>
</gene>
<feature type="domain" description="DUF3475" evidence="2">
    <location>
        <begin position="27"/>
        <end position="83"/>
    </location>
</feature>
<evidence type="ECO:0008006" key="5">
    <source>
        <dbReference type="Google" id="ProtNLM"/>
    </source>
</evidence>
<dbReference type="Pfam" id="PF11961">
    <property type="entry name" value="DUF3475"/>
    <property type="match status" value="1"/>
</dbReference>
<feature type="domain" description="DUF668" evidence="1">
    <location>
        <begin position="397"/>
        <end position="488"/>
    </location>
</feature>
<name>A0A4V3WIV4_CAMSN</name>
<dbReference type="GO" id="GO:0045927">
    <property type="term" value="P:positive regulation of growth"/>
    <property type="evidence" value="ECO:0007669"/>
    <property type="project" value="InterPro"/>
</dbReference>
<dbReference type="Proteomes" id="UP000306102">
    <property type="component" value="Unassembled WGS sequence"/>
</dbReference>
<comment type="caution">
    <text evidence="3">The sequence shown here is derived from an EMBL/GenBank/DDBJ whole genome shotgun (WGS) entry which is preliminary data.</text>
</comment>